<proteinExistence type="predicted"/>
<gene>
    <name evidence="1" type="ORF">HMPREF9997_02707</name>
</gene>
<dbReference type="EMBL" id="AMEM01000044">
    <property type="protein sequence ID" value="EKX87381.1"/>
    <property type="molecule type" value="Genomic_DNA"/>
</dbReference>
<dbReference type="SUPFAM" id="SSF55486">
    <property type="entry name" value="Metalloproteases ('zincins'), catalytic domain"/>
    <property type="match status" value="1"/>
</dbReference>
<dbReference type="Proteomes" id="UP000010445">
    <property type="component" value="Unassembled WGS sequence"/>
</dbReference>
<dbReference type="eggNOG" id="COG3824">
    <property type="taxonomic scope" value="Bacteria"/>
</dbReference>
<dbReference type="PATRIC" id="fig|1035195.3.peg.2423"/>
<dbReference type="Gene3D" id="3.30.2010.20">
    <property type="match status" value="1"/>
</dbReference>
<name>L1M8Y1_9CORY</name>
<dbReference type="STRING" id="1035195.HMPREF9997_02707"/>
<dbReference type="HOGENOM" id="CLU_118049_1_1_11"/>
<accession>L1M8Y1</accession>
<evidence type="ECO:0000313" key="2">
    <source>
        <dbReference type="Proteomes" id="UP000010445"/>
    </source>
</evidence>
<dbReference type="InterPro" id="IPR038555">
    <property type="entry name" value="Zincin_1_sf"/>
</dbReference>
<dbReference type="CDD" id="cd12954">
    <property type="entry name" value="MMP_TTHA0227_like_1"/>
    <property type="match status" value="1"/>
</dbReference>
<organism evidence="1 2">
    <name type="scientific">Corynebacterium durum F0235</name>
    <dbReference type="NCBI Taxonomy" id="1035195"/>
    <lineage>
        <taxon>Bacteria</taxon>
        <taxon>Bacillati</taxon>
        <taxon>Actinomycetota</taxon>
        <taxon>Actinomycetes</taxon>
        <taxon>Mycobacteriales</taxon>
        <taxon>Corynebacteriaceae</taxon>
        <taxon>Corynebacterium</taxon>
    </lineage>
</organism>
<dbReference type="AlphaFoldDB" id="L1M8Y1"/>
<keyword evidence="2" id="KW-1185">Reference proteome</keyword>
<evidence type="ECO:0008006" key="3">
    <source>
        <dbReference type="Google" id="ProtNLM"/>
    </source>
</evidence>
<protein>
    <recommendedName>
        <fullName evidence="3">Metallopeptidase family protein</fullName>
    </recommendedName>
</protein>
<comment type="caution">
    <text evidence="1">The sequence shown here is derived from an EMBL/GenBank/DDBJ whole genome shotgun (WGS) entry which is preliminary data.</text>
</comment>
<reference evidence="1 2" key="1">
    <citation type="submission" date="2012-05" db="EMBL/GenBank/DDBJ databases">
        <authorList>
            <person name="Weinstock G."/>
            <person name="Sodergren E."/>
            <person name="Lobos E.A."/>
            <person name="Fulton L."/>
            <person name="Fulton R."/>
            <person name="Courtney L."/>
            <person name="Fronick C."/>
            <person name="O'Laughlin M."/>
            <person name="Godfrey J."/>
            <person name="Wilson R.M."/>
            <person name="Miner T."/>
            <person name="Farmer C."/>
            <person name="Delehaunty K."/>
            <person name="Cordes M."/>
            <person name="Minx P."/>
            <person name="Tomlinson C."/>
            <person name="Chen J."/>
            <person name="Wollam A."/>
            <person name="Pepin K.H."/>
            <person name="Bhonagiri V."/>
            <person name="Zhang X."/>
            <person name="Suruliraj S."/>
            <person name="Warren W."/>
            <person name="Mitreva M."/>
            <person name="Mardis E.R."/>
            <person name="Wilson R.K."/>
        </authorList>
    </citation>
    <scope>NUCLEOTIDE SEQUENCE [LARGE SCALE GENOMIC DNA]</scope>
    <source>
        <strain evidence="1 2">F0235</strain>
    </source>
</reference>
<sequence>MRGTVYPRTVRRYRNRSQLFDAALIEAYSPIQAAFPDELASIDIAVDTVPRMRLNPDVSHYSDEIAADGPVPLGRLIPAGIDQRGRPTRPRIVLFRMPIEQRCDDMKEKVELLHTVLTSLVAAYLNIEPTTINPNHPW</sequence>
<evidence type="ECO:0000313" key="1">
    <source>
        <dbReference type="EMBL" id="EKX87381.1"/>
    </source>
</evidence>